<dbReference type="EMBL" id="LAZR01015840">
    <property type="protein sequence ID" value="KKM07124.1"/>
    <property type="molecule type" value="Genomic_DNA"/>
</dbReference>
<feature type="non-terminal residue" evidence="1">
    <location>
        <position position="1"/>
    </location>
</feature>
<evidence type="ECO:0000313" key="1">
    <source>
        <dbReference type="EMBL" id="KKM07124.1"/>
    </source>
</evidence>
<gene>
    <name evidence="1" type="ORF">LCGC14_1737140</name>
</gene>
<comment type="caution">
    <text evidence="1">The sequence shown here is derived from an EMBL/GenBank/DDBJ whole genome shotgun (WGS) entry which is preliminary data.</text>
</comment>
<sequence length="109" mass="12382">RNAKIPPLTKGGFAKIQYIHLKTGHKAFYLEVSICFNGVKYNGNRQYCYYQRNSYYAAGNDGERLTETRAVDLPQVDVEIELANYNDAYSLREASNEKASTLLVGHRIS</sequence>
<name>A0A0F9H7Q0_9ZZZZ</name>
<protein>
    <submittedName>
        <fullName evidence="1">Uncharacterized protein</fullName>
    </submittedName>
</protein>
<organism evidence="1">
    <name type="scientific">marine sediment metagenome</name>
    <dbReference type="NCBI Taxonomy" id="412755"/>
    <lineage>
        <taxon>unclassified sequences</taxon>
        <taxon>metagenomes</taxon>
        <taxon>ecological metagenomes</taxon>
    </lineage>
</organism>
<accession>A0A0F9H7Q0</accession>
<reference evidence="1" key="1">
    <citation type="journal article" date="2015" name="Nature">
        <title>Complex archaea that bridge the gap between prokaryotes and eukaryotes.</title>
        <authorList>
            <person name="Spang A."/>
            <person name="Saw J.H."/>
            <person name="Jorgensen S.L."/>
            <person name="Zaremba-Niedzwiedzka K."/>
            <person name="Martijn J."/>
            <person name="Lind A.E."/>
            <person name="van Eijk R."/>
            <person name="Schleper C."/>
            <person name="Guy L."/>
            <person name="Ettema T.J."/>
        </authorList>
    </citation>
    <scope>NUCLEOTIDE SEQUENCE</scope>
</reference>
<dbReference type="AlphaFoldDB" id="A0A0F9H7Q0"/>
<proteinExistence type="predicted"/>